<evidence type="ECO:0000313" key="3">
    <source>
        <dbReference type="Proteomes" id="UP000886523"/>
    </source>
</evidence>
<feature type="region of interest" description="Disordered" evidence="1">
    <location>
        <begin position="41"/>
        <end position="60"/>
    </location>
</feature>
<accession>A0A9P6ARB2</accession>
<name>A0A9P6ARB2_9AGAM</name>
<dbReference type="Proteomes" id="UP000886523">
    <property type="component" value="Unassembled WGS sequence"/>
</dbReference>
<dbReference type="EMBL" id="MU129013">
    <property type="protein sequence ID" value="KAF9510589.1"/>
    <property type="molecule type" value="Genomic_DNA"/>
</dbReference>
<proteinExistence type="predicted"/>
<evidence type="ECO:0000313" key="2">
    <source>
        <dbReference type="EMBL" id="KAF9510589.1"/>
    </source>
</evidence>
<evidence type="ECO:0000256" key="1">
    <source>
        <dbReference type="SAM" id="MobiDB-lite"/>
    </source>
</evidence>
<protein>
    <submittedName>
        <fullName evidence="2">Uncharacterized protein</fullName>
    </submittedName>
</protein>
<feature type="compositionally biased region" description="Basic and acidic residues" evidence="1">
    <location>
        <begin position="48"/>
        <end position="60"/>
    </location>
</feature>
<comment type="caution">
    <text evidence="2">The sequence shown here is derived from an EMBL/GenBank/DDBJ whole genome shotgun (WGS) entry which is preliminary data.</text>
</comment>
<reference evidence="2" key="1">
    <citation type="journal article" date="2020" name="Nat. Commun.">
        <title>Large-scale genome sequencing of mycorrhizal fungi provides insights into the early evolution of symbiotic traits.</title>
        <authorList>
            <person name="Miyauchi S."/>
            <person name="Kiss E."/>
            <person name="Kuo A."/>
            <person name="Drula E."/>
            <person name="Kohler A."/>
            <person name="Sanchez-Garcia M."/>
            <person name="Morin E."/>
            <person name="Andreopoulos B."/>
            <person name="Barry K.W."/>
            <person name="Bonito G."/>
            <person name="Buee M."/>
            <person name="Carver A."/>
            <person name="Chen C."/>
            <person name="Cichocki N."/>
            <person name="Clum A."/>
            <person name="Culley D."/>
            <person name="Crous P.W."/>
            <person name="Fauchery L."/>
            <person name="Girlanda M."/>
            <person name="Hayes R.D."/>
            <person name="Keri Z."/>
            <person name="LaButti K."/>
            <person name="Lipzen A."/>
            <person name="Lombard V."/>
            <person name="Magnuson J."/>
            <person name="Maillard F."/>
            <person name="Murat C."/>
            <person name="Nolan M."/>
            <person name="Ohm R.A."/>
            <person name="Pangilinan J."/>
            <person name="Pereira M.F."/>
            <person name="Perotto S."/>
            <person name="Peter M."/>
            <person name="Pfister S."/>
            <person name="Riley R."/>
            <person name="Sitrit Y."/>
            <person name="Stielow J.B."/>
            <person name="Szollosi G."/>
            <person name="Zifcakova L."/>
            <person name="Stursova M."/>
            <person name="Spatafora J.W."/>
            <person name="Tedersoo L."/>
            <person name="Vaario L.M."/>
            <person name="Yamada A."/>
            <person name="Yan M."/>
            <person name="Wang P."/>
            <person name="Xu J."/>
            <person name="Bruns T."/>
            <person name="Baldrian P."/>
            <person name="Vilgalys R."/>
            <person name="Dunand C."/>
            <person name="Henrissat B."/>
            <person name="Grigoriev I.V."/>
            <person name="Hibbett D."/>
            <person name="Nagy L.G."/>
            <person name="Martin F.M."/>
        </authorList>
    </citation>
    <scope>NUCLEOTIDE SEQUENCE</scope>
    <source>
        <strain evidence="2">UP504</strain>
    </source>
</reference>
<keyword evidence="3" id="KW-1185">Reference proteome</keyword>
<organism evidence="2 3">
    <name type="scientific">Hydnum rufescens UP504</name>
    <dbReference type="NCBI Taxonomy" id="1448309"/>
    <lineage>
        <taxon>Eukaryota</taxon>
        <taxon>Fungi</taxon>
        <taxon>Dikarya</taxon>
        <taxon>Basidiomycota</taxon>
        <taxon>Agaricomycotina</taxon>
        <taxon>Agaricomycetes</taxon>
        <taxon>Cantharellales</taxon>
        <taxon>Hydnaceae</taxon>
        <taxon>Hydnum</taxon>
    </lineage>
</organism>
<gene>
    <name evidence="2" type="ORF">BS47DRAFT_53244</name>
</gene>
<dbReference type="AlphaFoldDB" id="A0A9P6ARB2"/>
<sequence length="190" mass="21388">MICRGWFSSAVQVHWTPSRLRARHWRIGCYAAIEGLRKTSREARRRKEIADEGNKHRSGLHDVRDDAVKSPRGKMNRLGISMTPSPLSSCLGIATAFYIDRRFGHRVTKDSTSLSCISKSGLRIRLGCSSAPTSPQGELIFTLVGAHWGWRNGELPVLSCHGNFVRSSPRRTEIRTSGTRFFPGVRNRVR</sequence>